<dbReference type="Pfam" id="PF11855">
    <property type="entry name" value="DUF3375"/>
    <property type="match status" value="1"/>
</dbReference>
<dbReference type="OrthoDB" id="138803at2"/>
<accession>A0A517V735</accession>
<organism evidence="1 2">
    <name type="scientific">Gimesia algae</name>
    <dbReference type="NCBI Taxonomy" id="2527971"/>
    <lineage>
        <taxon>Bacteria</taxon>
        <taxon>Pseudomonadati</taxon>
        <taxon>Planctomycetota</taxon>
        <taxon>Planctomycetia</taxon>
        <taxon>Planctomycetales</taxon>
        <taxon>Planctomycetaceae</taxon>
        <taxon>Gimesia</taxon>
    </lineage>
</organism>
<name>A0A517V735_9PLAN</name>
<proteinExistence type="predicted"/>
<evidence type="ECO:0000313" key="1">
    <source>
        <dbReference type="EMBL" id="QDT88804.1"/>
    </source>
</evidence>
<evidence type="ECO:0008006" key="3">
    <source>
        <dbReference type="Google" id="ProtNLM"/>
    </source>
</evidence>
<evidence type="ECO:0000313" key="2">
    <source>
        <dbReference type="Proteomes" id="UP000316855"/>
    </source>
</evidence>
<dbReference type="RefSeq" id="WP_145223938.1">
    <property type="nucleotide sequence ID" value="NZ_CP036343.1"/>
</dbReference>
<dbReference type="EMBL" id="CP036343">
    <property type="protein sequence ID" value="QDT88804.1"/>
    <property type="molecule type" value="Genomic_DNA"/>
</dbReference>
<dbReference type="KEGG" id="gax:Pan161_04230"/>
<sequence>MHLEQIRTLFDSSAAIRLLRSDSAPFILDFLNLTFKKAGILTLGQEDLKQKLLIYTEQLHETDPECLKGAMDRYLVNWSDSGWLNRHLKSSSNDPQYQLTRHSEDVIQFVDLLISQRTGLVGTESRLRLIIDTLSDLVQGSSSDPDKRLAYLEDQKKNILDEIDALKHGLPVAVYKPSQIRERFQMAVNLLKTLQSDFRAVEERFHEIALQVQQDQQKSLETRGQILGNAMDSEDLLKTEDEGISFYAFIAFLFTPDSQQALRQTIDEVIRLEAVQDERDSIMRLRSMVKLLLNEADKVQSKNAHLSTSLRKLLNVEAAENRRQVSEVLHEIKQLAVSMRDKTISDFTCEAVVQTSLDLFSPFTRTFWTTPQTFADQPEEHVIDLERTARERTSLANLEYLDLEQLRQNVQMMLQTNEHLTLENIIVAIPPESGVLELVGYFQIAFEDGHIINRENHCVVVITDAATSNQIRVRIPQVVFRKVSFMKYESNSL</sequence>
<keyword evidence="2" id="KW-1185">Reference proteome</keyword>
<dbReference type="AlphaFoldDB" id="A0A517V735"/>
<reference evidence="1 2" key="1">
    <citation type="submission" date="2019-02" db="EMBL/GenBank/DDBJ databases">
        <title>Deep-cultivation of Planctomycetes and their phenomic and genomic characterization uncovers novel biology.</title>
        <authorList>
            <person name="Wiegand S."/>
            <person name="Jogler M."/>
            <person name="Boedeker C."/>
            <person name="Pinto D."/>
            <person name="Vollmers J."/>
            <person name="Rivas-Marin E."/>
            <person name="Kohn T."/>
            <person name="Peeters S.H."/>
            <person name="Heuer A."/>
            <person name="Rast P."/>
            <person name="Oberbeckmann S."/>
            <person name="Bunk B."/>
            <person name="Jeske O."/>
            <person name="Meyerdierks A."/>
            <person name="Storesund J.E."/>
            <person name="Kallscheuer N."/>
            <person name="Luecker S."/>
            <person name="Lage O.M."/>
            <person name="Pohl T."/>
            <person name="Merkel B.J."/>
            <person name="Hornburger P."/>
            <person name="Mueller R.-W."/>
            <person name="Bruemmer F."/>
            <person name="Labrenz M."/>
            <person name="Spormann A.M."/>
            <person name="Op den Camp H."/>
            <person name="Overmann J."/>
            <person name="Amann R."/>
            <person name="Jetten M.S.M."/>
            <person name="Mascher T."/>
            <person name="Medema M.H."/>
            <person name="Devos D.P."/>
            <person name="Kaster A.-K."/>
            <person name="Ovreas L."/>
            <person name="Rohde M."/>
            <person name="Galperin M.Y."/>
            <person name="Jogler C."/>
        </authorList>
    </citation>
    <scope>NUCLEOTIDE SEQUENCE [LARGE SCALE GENOMIC DNA]</scope>
    <source>
        <strain evidence="1 2">Pan161</strain>
    </source>
</reference>
<dbReference type="Proteomes" id="UP000316855">
    <property type="component" value="Chromosome"/>
</dbReference>
<gene>
    <name evidence="1" type="ORF">Pan161_04230</name>
</gene>
<dbReference type="InterPro" id="IPR021804">
    <property type="entry name" value="DUF3375"/>
</dbReference>
<protein>
    <recommendedName>
        <fullName evidence="3">DUF3375 domain-containing protein</fullName>
    </recommendedName>
</protein>